<organism evidence="13 14">
    <name type="scientific">Acinetobacter populi</name>
    <dbReference type="NCBI Taxonomy" id="1582270"/>
    <lineage>
        <taxon>Bacteria</taxon>
        <taxon>Pseudomonadati</taxon>
        <taxon>Pseudomonadota</taxon>
        <taxon>Gammaproteobacteria</taxon>
        <taxon>Moraxellales</taxon>
        <taxon>Moraxellaceae</taxon>
        <taxon>Acinetobacter</taxon>
    </lineage>
</organism>
<dbReference type="SUPFAM" id="SSF56925">
    <property type="entry name" value="OMPA-like"/>
    <property type="match status" value="1"/>
</dbReference>
<evidence type="ECO:0000256" key="6">
    <source>
        <dbReference type="ARBA" id="ARBA00023065"/>
    </source>
</evidence>
<dbReference type="PROSITE" id="PS51123">
    <property type="entry name" value="OMPA_2"/>
    <property type="match status" value="1"/>
</dbReference>
<keyword evidence="7" id="KW-0626">Porin</keyword>
<accession>A0A1Z9YU06</accession>
<keyword evidence="5 11" id="KW-0732">Signal</keyword>
<dbReference type="GO" id="GO:0046930">
    <property type="term" value="C:pore complex"/>
    <property type="evidence" value="ECO:0007669"/>
    <property type="project" value="UniProtKB-KW"/>
</dbReference>
<reference evidence="13 14" key="1">
    <citation type="submission" date="2017-05" db="EMBL/GenBank/DDBJ databases">
        <title>Acinetobacter populi ANC 5415 (= PBJ7), whole genome shotgun sequencing project.</title>
        <authorList>
            <person name="Nemec A."/>
            <person name="Radolfova-Krizova L."/>
        </authorList>
    </citation>
    <scope>NUCLEOTIDE SEQUENCE [LARGE SCALE GENOMIC DNA]</scope>
    <source>
        <strain evidence="13 14">PBJ7</strain>
    </source>
</reference>
<dbReference type="InterPro" id="IPR011250">
    <property type="entry name" value="OMP/PagP_B-barrel"/>
</dbReference>
<dbReference type="RefSeq" id="WP_087621706.1">
    <property type="nucleotide sequence ID" value="NZ_NEXX01000007.1"/>
</dbReference>
<dbReference type="OrthoDB" id="1149075at2"/>
<evidence type="ECO:0000256" key="3">
    <source>
        <dbReference type="ARBA" id="ARBA00022452"/>
    </source>
</evidence>
<evidence type="ECO:0000259" key="12">
    <source>
        <dbReference type="PROSITE" id="PS51123"/>
    </source>
</evidence>
<evidence type="ECO:0000256" key="8">
    <source>
        <dbReference type="ARBA" id="ARBA00023136"/>
    </source>
</evidence>
<feature type="domain" description="OmpA-like" evidence="12">
    <location>
        <begin position="220"/>
        <end position="338"/>
    </location>
</feature>
<feature type="signal peptide" evidence="11">
    <location>
        <begin position="1"/>
        <end position="21"/>
    </location>
</feature>
<dbReference type="NCBIfam" id="NF045788">
    <property type="entry name" value="Omp38Acinit"/>
    <property type="match status" value="1"/>
</dbReference>
<protein>
    <recommendedName>
        <fullName evidence="12">OmpA-like domain-containing protein</fullName>
    </recommendedName>
</protein>
<proteinExistence type="predicted"/>
<dbReference type="GO" id="GO:0006811">
    <property type="term" value="P:monoatomic ion transport"/>
    <property type="evidence" value="ECO:0007669"/>
    <property type="project" value="UniProtKB-KW"/>
</dbReference>
<keyword evidence="14" id="KW-1185">Reference proteome</keyword>
<evidence type="ECO:0000256" key="4">
    <source>
        <dbReference type="ARBA" id="ARBA00022692"/>
    </source>
</evidence>
<dbReference type="Proteomes" id="UP000196536">
    <property type="component" value="Unassembled WGS sequence"/>
</dbReference>
<keyword evidence="3" id="KW-1134">Transmembrane beta strand</keyword>
<comment type="caution">
    <text evidence="13">The sequence shown here is derived from an EMBL/GenBank/DDBJ whole genome shotgun (WGS) entry which is preliminary data.</text>
</comment>
<dbReference type="SUPFAM" id="SSF103088">
    <property type="entry name" value="OmpA-like"/>
    <property type="match status" value="1"/>
</dbReference>
<keyword evidence="2" id="KW-0813">Transport</keyword>
<feature type="chain" id="PRO_5013120628" description="OmpA-like domain-containing protein" evidence="11">
    <location>
        <begin position="22"/>
        <end position="348"/>
    </location>
</feature>
<dbReference type="EMBL" id="NEXX01000007">
    <property type="protein sequence ID" value="OUY05671.1"/>
    <property type="molecule type" value="Genomic_DNA"/>
</dbReference>
<evidence type="ECO:0000313" key="14">
    <source>
        <dbReference type="Proteomes" id="UP000196536"/>
    </source>
</evidence>
<name>A0A1Z9YU06_9GAMM</name>
<evidence type="ECO:0000256" key="5">
    <source>
        <dbReference type="ARBA" id="ARBA00022729"/>
    </source>
</evidence>
<dbReference type="PANTHER" id="PTHR30329:SF21">
    <property type="entry name" value="LIPOPROTEIN YIAD-RELATED"/>
    <property type="match status" value="1"/>
</dbReference>
<dbReference type="AlphaFoldDB" id="A0A1Z9YU06"/>
<keyword evidence="9" id="KW-0998">Cell outer membrane</keyword>
<dbReference type="InterPro" id="IPR006665">
    <property type="entry name" value="OmpA-like"/>
</dbReference>
<dbReference type="InterPro" id="IPR054882">
    <property type="entry name" value="Omp38"/>
</dbReference>
<evidence type="ECO:0000256" key="10">
    <source>
        <dbReference type="PROSITE-ProRule" id="PRU00473"/>
    </source>
</evidence>
<dbReference type="CDD" id="cd07185">
    <property type="entry name" value="OmpA_C-like"/>
    <property type="match status" value="1"/>
</dbReference>
<dbReference type="GO" id="GO:0009279">
    <property type="term" value="C:cell outer membrane"/>
    <property type="evidence" value="ECO:0007669"/>
    <property type="project" value="UniProtKB-SubCell"/>
</dbReference>
<dbReference type="Gene3D" id="2.40.160.20">
    <property type="match status" value="1"/>
</dbReference>
<evidence type="ECO:0000256" key="11">
    <source>
        <dbReference type="SAM" id="SignalP"/>
    </source>
</evidence>
<comment type="subcellular location">
    <subcellularLocation>
        <location evidence="1">Cell outer membrane</location>
        <topology evidence="1">Multi-pass membrane protein</topology>
    </subcellularLocation>
</comment>
<evidence type="ECO:0000256" key="9">
    <source>
        <dbReference type="ARBA" id="ARBA00023237"/>
    </source>
</evidence>
<evidence type="ECO:0000313" key="13">
    <source>
        <dbReference type="EMBL" id="OUY05671.1"/>
    </source>
</evidence>
<keyword evidence="4" id="KW-0812">Transmembrane</keyword>
<dbReference type="GO" id="GO:0015288">
    <property type="term" value="F:porin activity"/>
    <property type="evidence" value="ECO:0007669"/>
    <property type="project" value="UniProtKB-KW"/>
</dbReference>
<dbReference type="InterPro" id="IPR036737">
    <property type="entry name" value="OmpA-like_sf"/>
</dbReference>
<dbReference type="InterPro" id="IPR027385">
    <property type="entry name" value="Beta-barrel_OMP"/>
</dbReference>
<sequence length="348" mass="38143">MKMSRIALAMLIAAPFAAANAGITVTPLMLGYHWYPENFDRQIDHWTTGNDSTDVKDDLSVGAAIGAELTPWLQAEVEYQETKPDVESSAGKVDAKHQTASLNFIATSDLFTGNYDSKVKPYALIGGGWSKFEAKDIGVSTKDTIGNIGLGVLWQLNDALTLRTEARATNNFDLNTWDHQGIAALQVVLGGHLKPAAPVVEVEPVQPPVEVQPEPEQPKEITEDLKMELRVFFDTNKSNIKDQYKPEIAKVAEKLVEYPNATAKIDGHTDNTGPRKLNERLSLARADSVKSSLVNEFGIDANRLSTQGFAWDQPIADNNTKEGRAMNRRVFATITGSRTVLVQPGQVQ</sequence>
<dbReference type="Pfam" id="PF13505">
    <property type="entry name" value="OMP_b-brl"/>
    <property type="match status" value="1"/>
</dbReference>
<dbReference type="InterPro" id="IPR050330">
    <property type="entry name" value="Bact_OuterMem_StrucFunc"/>
</dbReference>
<keyword evidence="8 10" id="KW-0472">Membrane</keyword>
<evidence type="ECO:0000256" key="1">
    <source>
        <dbReference type="ARBA" id="ARBA00004571"/>
    </source>
</evidence>
<dbReference type="PRINTS" id="PR01021">
    <property type="entry name" value="OMPADOMAIN"/>
</dbReference>
<dbReference type="PANTHER" id="PTHR30329">
    <property type="entry name" value="STATOR ELEMENT OF FLAGELLAR MOTOR COMPLEX"/>
    <property type="match status" value="1"/>
</dbReference>
<evidence type="ECO:0000256" key="2">
    <source>
        <dbReference type="ARBA" id="ARBA00022448"/>
    </source>
</evidence>
<dbReference type="Gene3D" id="3.30.1330.60">
    <property type="entry name" value="OmpA-like domain"/>
    <property type="match status" value="1"/>
</dbReference>
<dbReference type="Pfam" id="PF00691">
    <property type="entry name" value="OmpA"/>
    <property type="match status" value="1"/>
</dbReference>
<gene>
    <name evidence="13" type="ORF">CAP51_15685</name>
</gene>
<evidence type="ECO:0000256" key="7">
    <source>
        <dbReference type="ARBA" id="ARBA00023114"/>
    </source>
</evidence>
<dbReference type="InterPro" id="IPR006664">
    <property type="entry name" value="OMP_bac"/>
</dbReference>
<keyword evidence="6" id="KW-0406">Ion transport</keyword>